<dbReference type="Proteomes" id="UP000648187">
    <property type="component" value="Unassembled WGS sequence"/>
</dbReference>
<evidence type="ECO:0000256" key="7">
    <source>
        <dbReference type="ARBA" id="ARBA00022989"/>
    </source>
</evidence>
<dbReference type="GO" id="GO:0006506">
    <property type="term" value="P:GPI anchor biosynthetic process"/>
    <property type="evidence" value="ECO:0007669"/>
    <property type="project" value="InterPro"/>
</dbReference>
<evidence type="ECO:0000256" key="6">
    <source>
        <dbReference type="ARBA" id="ARBA00022801"/>
    </source>
</evidence>
<comment type="similarity">
    <text evidence="3">Belongs to the metallophosphoesterase superfamily. MPPE1 family.</text>
</comment>
<dbReference type="PANTHER" id="PTHR13315">
    <property type="entry name" value="METALLO PHOSPHOESTERASE RELATED"/>
    <property type="match status" value="1"/>
</dbReference>
<evidence type="ECO:0000313" key="12">
    <source>
        <dbReference type="EMBL" id="KAF9409425.1"/>
    </source>
</evidence>
<dbReference type="InterPro" id="IPR033308">
    <property type="entry name" value="PGAP5/Cdc1/Ted1"/>
</dbReference>
<evidence type="ECO:0000256" key="4">
    <source>
        <dbReference type="ARBA" id="ARBA00022692"/>
    </source>
</evidence>
<keyword evidence="8 10" id="KW-0472">Membrane</keyword>
<organism evidence="12 13">
    <name type="scientific">Spodoptera exigua</name>
    <name type="common">Beet armyworm</name>
    <name type="synonym">Noctua fulgens</name>
    <dbReference type="NCBI Taxonomy" id="7107"/>
    <lineage>
        <taxon>Eukaryota</taxon>
        <taxon>Metazoa</taxon>
        <taxon>Ecdysozoa</taxon>
        <taxon>Arthropoda</taxon>
        <taxon>Hexapoda</taxon>
        <taxon>Insecta</taxon>
        <taxon>Pterygota</taxon>
        <taxon>Neoptera</taxon>
        <taxon>Endopterygota</taxon>
        <taxon>Lepidoptera</taxon>
        <taxon>Glossata</taxon>
        <taxon>Ditrysia</taxon>
        <taxon>Noctuoidea</taxon>
        <taxon>Noctuidae</taxon>
        <taxon>Amphipyrinae</taxon>
        <taxon>Spodoptera</taxon>
    </lineage>
</organism>
<evidence type="ECO:0000256" key="9">
    <source>
        <dbReference type="ARBA" id="ARBA00023211"/>
    </source>
</evidence>
<dbReference type="AlphaFoldDB" id="A0A835G5P5"/>
<proteinExistence type="inferred from homology"/>
<dbReference type="InterPro" id="IPR004843">
    <property type="entry name" value="Calcineurin-like_PHP"/>
</dbReference>
<dbReference type="GO" id="GO:0016787">
    <property type="term" value="F:hydrolase activity"/>
    <property type="evidence" value="ECO:0007669"/>
    <property type="project" value="UniProtKB-KW"/>
</dbReference>
<evidence type="ECO:0000259" key="11">
    <source>
        <dbReference type="Pfam" id="PF00149"/>
    </source>
</evidence>
<accession>A0A835G5P5</accession>
<keyword evidence="13" id="KW-1185">Reference proteome</keyword>
<dbReference type="PANTHER" id="PTHR13315:SF0">
    <property type="entry name" value="METALLOPHOSPHOESTERASE 1"/>
    <property type="match status" value="1"/>
</dbReference>
<reference evidence="12" key="1">
    <citation type="submission" date="2020-08" db="EMBL/GenBank/DDBJ databases">
        <title>Spodoptera exigua strain:BAW_Kor-Di-RS1 Genome sequencing and assembly.</title>
        <authorList>
            <person name="Kim J."/>
            <person name="Nam H.Y."/>
            <person name="Kwon M."/>
            <person name="Choi J.H."/>
            <person name="Cho S.R."/>
            <person name="Kim G.-H."/>
        </authorList>
    </citation>
    <scope>NUCLEOTIDE SEQUENCE</scope>
    <source>
        <strain evidence="12">BAW_Kor-Di-RS1</strain>
        <tissue evidence="12">Whole-body</tissue>
    </source>
</reference>
<dbReference type="Gene3D" id="3.60.21.10">
    <property type="match status" value="1"/>
</dbReference>
<comment type="caution">
    <text evidence="12">The sequence shown here is derived from an EMBL/GenBank/DDBJ whole genome shotgun (WGS) entry which is preliminary data.</text>
</comment>
<protein>
    <recommendedName>
        <fullName evidence="11">Calcineurin-like phosphoesterase domain-containing protein</fullName>
    </recommendedName>
</protein>
<name>A0A835G5P5_SPOEX</name>
<feature type="domain" description="Calcineurin-like phosphoesterase" evidence="11">
    <location>
        <begin position="322"/>
        <end position="555"/>
    </location>
</feature>
<keyword evidence="6" id="KW-0378">Hydrolase</keyword>
<gene>
    <name evidence="12" type="ORF">HW555_011200</name>
</gene>
<keyword evidence="5" id="KW-0479">Metal-binding</keyword>
<comment type="cofactor">
    <cofactor evidence="1">
        <name>Mn(2+)</name>
        <dbReference type="ChEBI" id="CHEBI:29035"/>
    </cofactor>
</comment>
<dbReference type="GO" id="GO:0016020">
    <property type="term" value="C:membrane"/>
    <property type="evidence" value="ECO:0007669"/>
    <property type="project" value="UniProtKB-SubCell"/>
</dbReference>
<dbReference type="InterPro" id="IPR029052">
    <property type="entry name" value="Metallo-depent_PP-like"/>
</dbReference>
<evidence type="ECO:0000256" key="3">
    <source>
        <dbReference type="ARBA" id="ARBA00008895"/>
    </source>
</evidence>
<evidence type="ECO:0000256" key="10">
    <source>
        <dbReference type="SAM" id="Phobius"/>
    </source>
</evidence>
<dbReference type="Pfam" id="PF00149">
    <property type="entry name" value="Metallophos"/>
    <property type="match status" value="1"/>
</dbReference>
<keyword evidence="7 10" id="KW-1133">Transmembrane helix</keyword>
<keyword evidence="9" id="KW-0464">Manganese</keyword>
<sequence>MSSGRYCCVPGCKERGAPLTPPSTTSLQQLNLGHGPSPSSLTATMQEAALPSTSETNVHLNLGEKTTVKKAKSRVFLTNTEKYLQDKLVAASIKLSKMKNRFKKLSVNVKAAKQIASNPAVCDILENCNISKSATKGPERAQQIKDVIRGLQESGFIIVATVCDQGPNNRQALKLLINENRGIYLRKGKNILPAECKDTADLLLFMDNIFDSVNGSRQKNRNAKPLLGPATPNSAHHQIWIEGVQIFKSMKFVSNGKKQSVPSITNWVWTLSRINKLQNEFNVSSVWLRHLNQDPLENFFGACGWIMLSKEPNDGVEPVYAMVIADTHLLGSRNGHWFDKWRREWQMHRAFQTAMTLHSPNVVFVLGDLFDEGKWCPEKEFNDYVDRFYKLFKVPDGTAMYAVVGNHDIGFHYRITPHLAKRFESKLKSPPVQLISIRGNHFVLINSMAMEGDGCNLCARTVAEIANISNILKCSSGSSLCKGKKRLESYSRPIIMQHYPLYRESDSVCTEPDAAPLPERNGLFEERWDCLSKESTEYLVENLHPRAAFGAHTHHSCVVRHSFVPTPDHKIEFIEYTVPSFSWRNRLDPKYYLLTISPEEVKVSKCGMPREWTLQITAILMTLALIVYLRYYISVDSISYNYKQFLGKHRPLKKIHLNTITSLVWKESLRLLKSQKVFIY</sequence>
<evidence type="ECO:0000256" key="5">
    <source>
        <dbReference type="ARBA" id="ARBA00022723"/>
    </source>
</evidence>
<dbReference type="GO" id="GO:0046872">
    <property type="term" value="F:metal ion binding"/>
    <property type="evidence" value="ECO:0007669"/>
    <property type="project" value="UniProtKB-KW"/>
</dbReference>
<feature type="transmembrane region" description="Helical" evidence="10">
    <location>
        <begin position="612"/>
        <end position="633"/>
    </location>
</feature>
<dbReference type="SUPFAM" id="SSF56300">
    <property type="entry name" value="Metallo-dependent phosphatases"/>
    <property type="match status" value="1"/>
</dbReference>
<evidence type="ECO:0000313" key="13">
    <source>
        <dbReference type="Proteomes" id="UP000648187"/>
    </source>
</evidence>
<comment type="subcellular location">
    <subcellularLocation>
        <location evidence="2">Membrane</location>
        <topology evidence="2">Multi-pass membrane protein</topology>
    </subcellularLocation>
</comment>
<evidence type="ECO:0000256" key="8">
    <source>
        <dbReference type="ARBA" id="ARBA00023136"/>
    </source>
</evidence>
<evidence type="ECO:0000256" key="1">
    <source>
        <dbReference type="ARBA" id="ARBA00001936"/>
    </source>
</evidence>
<dbReference type="EMBL" id="JACKWZ010000320">
    <property type="protein sequence ID" value="KAF9409425.1"/>
    <property type="molecule type" value="Genomic_DNA"/>
</dbReference>
<evidence type="ECO:0000256" key="2">
    <source>
        <dbReference type="ARBA" id="ARBA00004141"/>
    </source>
</evidence>
<keyword evidence="4 10" id="KW-0812">Transmembrane</keyword>